<feature type="non-terminal residue" evidence="3">
    <location>
        <position position="1"/>
    </location>
</feature>
<proteinExistence type="predicted"/>
<reference evidence="3 4" key="1">
    <citation type="submission" date="2015-07" db="EMBL/GenBank/DDBJ databases">
        <authorList>
            <person name="Ju K.-S."/>
            <person name="Doroghazi J.R."/>
            <person name="Metcalf W.W."/>
        </authorList>
    </citation>
    <scope>NUCLEOTIDE SEQUENCE [LARGE SCALE GENOMIC DNA]</scope>
    <source>
        <strain evidence="3 4">NRRL B-3589</strain>
    </source>
</reference>
<comment type="caution">
    <text evidence="3">The sequence shown here is derived from an EMBL/GenBank/DDBJ whole genome shotgun (WGS) entry which is preliminary data.</text>
</comment>
<feature type="non-terminal residue" evidence="3">
    <location>
        <position position="161"/>
    </location>
</feature>
<keyword evidence="1" id="KW-1133">Transmembrane helix</keyword>
<keyword evidence="1" id="KW-0812">Transmembrane</keyword>
<keyword evidence="4" id="KW-1185">Reference proteome</keyword>
<gene>
    <name evidence="3" type="ORF">ADK38_32830</name>
</gene>
<evidence type="ECO:0000256" key="1">
    <source>
        <dbReference type="SAM" id="Phobius"/>
    </source>
</evidence>
<evidence type="ECO:0000313" key="4">
    <source>
        <dbReference type="Proteomes" id="UP000037020"/>
    </source>
</evidence>
<dbReference type="EMBL" id="LGUT01003027">
    <property type="protein sequence ID" value="KOG86121.1"/>
    <property type="molecule type" value="Genomic_DNA"/>
</dbReference>
<evidence type="ECO:0000313" key="3">
    <source>
        <dbReference type="EMBL" id="KOG86121.1"/>
    </source>
</evidence>
<dbReference type="Proteomes" id="UP000037020">
    <property type="component" value="Unassembled WGS sequence"/>
</dbReference>
<feature type="transmembrane region" description="Helical" evidence="1">
    <location>
        <begin position="29"/>
        <end position="47"/>
    </location>
</feature>
<sequence>LRTAVFTAVCVLLSAGGHAMASCASVPAWTLAAGFVVLFAVVAPLAGRERSLPGIAAALTLGQLGLHALFGLGQGALAMAMPTPASDGSEGRLIAFAAQLVCNHPGRLTAAEAHRLVEQSGISPATIHSMSGAAGAPADAAGMSHLTLVQGLLPTLPMVLG</sequence>
<accession>A0ABR5IYB9</accession>
<feature type="chain" id="PRO_5045796005" evidence="2">
    <location>
        <begin position="22"/>
        <end position="161"/>
    </location>
</feature>
<protein>
    <submittedName>
        <fullName evidence="3">Membrane protein</fullName>
    </submittedName>
</protein>
<evidence type="ECO:0000256" key="2">
    <source>
        <dbReference type="SAM" id="SignalP"/>
    </source>
</evidence>
<keyword evidence="1" id="KW-0472">Membrane</keyword>
<feature type="signal peptide" evidence="2">
    <location>
        <begin position="1"/>
        <end position="21"/>
    </location>
</feature>
<name>A0ABR5IYB9_9ACTN</name>
<keyword evidence="2" id="KW-0732">Signal</keyword>
<organism evidence="3 4">
    <name type="scientific">Streptomyces varsoviensis</name>
    <dbReference type="NCBI Taxonomy" id="67373"/>
    <lineage>
        <taxon>Bacteria</taxon>
        <taxon>Bacillati</taxon>
        <taxon>Actinomycetota</taxon>
        <taxon>Actinomycetes</taxon>
        <taxon>Kitasatosporales</taxon>
        <taxon>Streptomycetaceae</taxon>
        <taxon>Streptomyces</taxon>
    </lineage>
</organism>